<dbReference type="EMBL" id="BMDD01000002">
    <property type="protein sequence ID" value="GGH76337.1"/>
    <property type="molecule type" value="Genomic_DNA"/>
</dbReference>
<organism evidence="1 2">
    <name type="scientific">Saccharibacillus endophyticus</name>
    <dbReference type="NCBI Taxonomy" id="2060666"/>
    <lineage>
        <taxon>Bacteria</taxon>
        <taxon>Bacillati</taxon>
        <taxon>Bacillota</taxon>
        <taxon>Bacilli</taxon>
        <taxon>Bacillales</taxon>
        <taxon>Paenibacillaceae</taxon>
        <taxon>Saccharibacillus</taxon>
    </lineage>
</organism>
<accession>A0ABQ1ZS43</accession>
<evidence type="ECO:0000313" key="2">
    <source>
        <dbReference type="Proteomes" id="UP000605427"/>
    </source>
</evidence>
<evidence type="ECO:0000313" key="1">
    <source>
        <dbReference type="EMBL" id="GGH76337.1"/>
    </source>
</evidence>
<comment type="caution">
    <text evidence="1">The sequence shown here is derived from an EMBL/GenBank/DDBJ whole genome shotgun (WGS) entry which is preliminary data.</text>
</comment>
<reference evidence="2" key="1">
    <citation type="journal article" date="2019" name="Int. J. Syst. Evol. Microbiol.">
        <title>The Global Catalogue of Microorganisms (GCM) 10K type strain sequencing project: providing services to taxonomists for standard genome sequencing and annotation.</title>
        <authorList>
            <consortium name="The Broad Institute Genomics Platform"/>
            <consortium name="The Broad Institute Genome Sequencing Center for Infectious Disease"/>
            <person name="Wu L."/>
            <person name="Ma J."/>
        </authorList>
    </citation>
    <scope>NUCLEOTIDE SEQUENCE [LARGE SCALE GENOMIC DNA]</scope>
    <source>
        <strain evidence="2">CCM 8702</strain>
    </source>
</reference>
<protein>
    <submittedName>
        <fullName evidence="1">Uncharacterized protein</fullName>
    </submittedName>
</protein>
<name>A0ABQ1ZS43_9BACL</name>
<gene>
    <name evidence="1" type="ORF">GCM10007362_18430</name>
</gene>
<dbReference type="Proteomes" id="UP000605427">
    <property type="component" value="Unassembled WGS sequence"/>
</dbReference>
<keyword evidence="2" id="KW-1185">Reference proteome</keyword>
<proteinExistence type="predicted"/>
<sequence length="79" mass="8779">MKKAYVRIKEPGLPSVRLVNSSWVLPALPVTSLAAIIALAENGVNRIHRFTCLFESFKEVLPDTAAWPKMIHIPNVNPT</sequence>